<evidence type="ECO:0000313" key="2">
    <source>
        <dbReference type="EMBL" id="EEH65190.1"/>
    </source>
</evidence>
<dbReference type="HOGENOM" id="CLU_1472232_0_0_11"/>
<sequence>MPVPTPRHKEILVLTTASRRVRALAAGVLLVASGALTACSVHPGQAAVAQFTGLDGAQQEISVSETDLAEATSDLAPLGWTRDRVLNGLLQAPVYFELAEKYGLSVPDADVETILAQANPEASSFSEGAKTIARLSAISAQLQGVSADEAEQAQADFTAMAQSFQPTASPRYAAERPWEIQDASALSLDGAQE</sequence>
<evidence type="ECO:0008006" key="4">
    <source>
        <dbReference type="Google" id="ProtNLM"/>
    </source>
</evidence>
<evidence type="ECO:0000313" key="3">
    <source>
        <dbReference type="Proteomes" id="UP000004778"/>
    </source>
</evidence>
<feature type="signal peptide" evidence="1">
    <location>
        <begin position="1"/>
        <end position="38"/>
    </location>
</feature>
<dbReference type="EMBL" id="ACFH01000179">
    <property type="protein sequence ID" value="EEH65190.1"/>
    <property type="molecule type" value="Genomic_DNA"/>
</dbReference>
<feature type="chain" id="PRO_5038804972" description="Tat pathway signal sequence domain protein" evidence="1">
    <location>
        <begin position="39"/>
        <end position="193"/>
    </location>
</feature>
<protein>
    <recommendedName>
        <fullName evidence="4">Tat pathway signal sequence domain protein</fullName>
    </recommendedName>
</protein>
<gene>
    <name evidence="2" type="ORF">HMPREF0058_1958</name>
</gene>
<dbReference type="Proteomes" id="UP000004778">
    <property type="component" value="Unassembled WGS sequence"/>
</dbReference>
<dbReference type="eggNOG" id="COG0760">
    <property type="taxonomic scope" value="Bacteria"/>
</dbReference>
<organism evidence="2 3">
    <name type="scientific">Actinomyces urogenitalis DSM 15434</name>
    <dbReference type="NCBI Taxonomy" id="525246"/>
    <lineage>
        <taxon>Bacteria</taxon>
        <taxon>Bacillati</taxon>
        <taxon>Actinomycetota</taxon>
        <taxon>Actinomycetes</taxon>
        <taxon>Actinomycetales</taxon>
        <taxon>Actinomycetaceae</taxon>
        <taxon>Actinomyces</taxon>
    </lineage>
</organism>
<evidence type="ECO:0000256" key="1">
    <source>
        <dbReference type="SAM" id="SignalP"/>
    </source>
</evidence>
<proteinExistence type="predicted"/>
<dbReference type="STRING" id="103621.GCA_001067145_00829"/>
<keyword evidence="1" id="KW-0732">Signal</keyword>
<comment type="caution">
    <text evidence="2">The sequence shown here is derived from an EMBL/GenBank/DDBJ whole genome shotgun (WGS) entry which is preliminary data.</text>
</comment>
<reference evidence="2 3" key="1">
    <citation type="submission" date="2009-01" db="EMBL/GenBank/DDBJ databases">
        <authorList>
            <person name="Qin X."/>
            <person name="Bachman B."/>
            <person name="Battles P."/>
            <person name="Bell A."/>
            <person name="Bess C."/>
            <person name="Bickham C."/>
            <person name="Chaboub L."/>
            <person name="Chen D."/>
            <person name="Coyle M."/>
            <person name="Deiros D.R."/>
            <person name="Dinh H."/>
            <person name="Forbes L."/>
            <person name="Fowler G."/>
            <person name="Francisco L."/>
            <person name="Fu Q."/>
            <person name="Gubbala S."/>
            <person name="Hale W."/>
            <person name="Han Y."/>
            <person name="Hemphill L."/>
            <person name="Highlander S.K."/>
            <person name="Hirani K."/>
            <person name="Hogues M."/>
            <person name="Jackson L."/>
            <person name="Jakkamsetti A."/>
            <person name="Javaid M."/>
            <person name="Jiang H."/>
            <person name="Korchina V."/>
            <person name="Kovar C."/>
            <person name="Lara F."/>
            <person name="Lee S."/>
            <person name="Mata R."/>
            <person name="Mathew T."/>
            <person name="Moen C."/>
            <person name="Morales K."/>
            <person name="Munidasa M."/>
            <person name="Nazareth L."/>
            <person name="Ngo R."/>
            <person name="Nguyen L."/>
            <person name="Okwuonu G."/>
            <person name="Ongeri F."/>
            <person name="Patil S."/>
            <person name="Petrosino J."/>
            <person name="Pham C."/>
            <person name="Pham P."/>
            <person name="Pu L.-L."/>
            <person name="Puazo M."/>
            <person name="Raj R."/>
            <person name="Reid J."/>
            <person name="Rouhana J."/>
            <person name="Saada N."/>
            <person name="Shang Y."/>
            <person name="Simmons D."/>
            <person name="Thornton R."/>
            <person name="Warren J."/>
            <person name="Weissenberger G."/>
            <person name="Zhang J."/>
            <person name="Zhang L."/>
            <person name="Zhou C."/>
            <person name="Zhu D."/>
            <person name="Muzny D."/>
            <person name="Worley K."/>
            <person name="Gibbs R."/>
        </authorList>
    </citation>
    <scope>NUCLEOTIDE SEQUENCE [LARGE SCALE GENOMIC DNA]</scope>
    <source>
        <strain evidence="2 3">DSM 15434</strain>
    </source>
</reference>
<accession>C0W7W4</accession>
<dbReference type="AlphaFoldDB" id="C0W7W4"/>
<name>C0W7W4_9ACTO</name>
<keyword evidence="3" id="KW-1185">Reference proteome</keyword>